<keyword evidence="2" id="KW-1185">Reference proteome</keyword>
<proteinExistence type="predicted"/>
<reference evidence="1 2" key="1">
    <citation type="submission" date="2018-01" db="EMBL/GenBank/DDBJ databases">
        <title>Complete genome sequences of the type strains of Marinobacter flavimaris and Marinobacter maroccanus.</title>
        <authorList>
            <person name="Palau M."/>
            <person name="Boujida N."/>
            <person name="Manresa A."/>
            <person name="Minana-Galbis D."/>
        </authorList>
    </citation>
    <scope>NUCLEOTIDE SEQUENCE [LARGE SCALE GENOMIC DNA]</scope>
    <source>
        <strain evidence="1 2">N4</strain>
    </source>
</reference>
<dbReference type="OrthoDB" id="5600613at2"/>
<organism evidence="1 2">
    <name type="scientific">Marinobacter maroccanus</name>
    <dbReference type="NCBI Taxonomy" id="2055143"/>
    <lineage>
        <taxon>Bacteria</taxon>
        <taxon>Pseudomonadati</taxon>
        <taxon>Pseudomonadota</taxon>
        <taxon>Gammaproteobacteria</taxon>
        <taxon>Pseudomonadales</taxon>
        <taxon>Marinobacteraceae</taxon>
        <taxon>Marinobacter</taxon>
    </lineage>
</organism>
<gene>
    <name evidence="1" type="ORF">KEHDKFFH_05150</name>
</gene>
<sequence>MRITLDQLRSLQSPVIDLLEILSLEGQHYMARLSMDGQPLLLSDKNGTTSLFRSAWQIQDTLASFDIRETQVVHPSAYHEMVGMDPSEIEPMRIRVQRQKT</sequence>
<dbReference type="EMBL" id="PSSX01000003">
    <property type="protein sequence ID" value="PPI85143.1"/>
    <property type="molecule type" value="Genomic_DNA"/>
</dbReference>
<evidence type="ECO:0000313" key="2">
    <source>
        <dbReference type="Proteomes" id="UP000239917"/>
    </source>
</evidence>
<protein>
    <submittedName>
        <fullName evidence="1">Uncharacterized protein</fullName>
    </submittedName>
</protein>
<dbReference type="Proteomes" id="UP000239917">
    <property type="component" value="Unassembled WGS sequence"/>
</dbReference>
<name>A0A2S5ZCN0_9GAMM</name>
<dbReference type="InterPro" id="IPR045508">
    <property type="entry name" value="DUF6482"/>
</dbReference>
<dbReference type="Pfam" id="PF20090">
    <property type="entry name" value="DUF6482"/>
    <property type="match status" value="1"/>
</dbReference>
<evidence type="ECO:0000313" key="1">
    <source>
        <dbReference type="EMBL" id="PPI85143.1"/>
    </source>
</evidence>
<dbReference type="RefSeq" id="WP_104320920.1">
    <property type="nucleotide sequence ID" value="NZ_PSSX01000003.1"/>
</dbReference>
<comment type="caution">
    <text evidence="1">The sequence shown here is derived from an EMBL/GenBank/DDBJ whole genome shotgun (WGS) entry which is preliminary data.</text>
</comment>
<dbReference type="AlphaFoldDB" id="A0A2S5ZCN0"/>
<accession>A0A2S5ZCN0</accession>